<dbReference type="Pfam" id="PF01557">
    <property type="entry name" value="FAA_hydrolase"/>
    <property type="match status" value="1"/>
</dbReference>
<dbReference type="AlphaFoldDB" id="A0A382SJ29"/>
<proteinExistence type="inferred from homology"/>
<keyword evidence="2" id="KW-0479">Metal-binding</keyword>
<evidence type="ECO:0000256" key="1">
    <source>
        <dbReference type="ARBA" id="ARBA00010211"/>
    </source>
</evidence>
<dbReference type="GO" id="GO:0046872">
    <property type="term" value="F:metal ion binding"/>
    <property type="evidence" value="ECO:0007669"/>
    <property type="project" value="UniProtKB-KW"/>
</dbReference>
<comment type="similarity">
    <text evidence="1">Belongs to the FAH family.</text>
</comment>
<dbReference type="InterPro" id="IPR051121">
    <property type="entry name" value="FAH"/>
</dbReference>
<evidence type="ECO:0000259" key="3">
    <source>
        <dbReference type="Pfam" id="PF01557"/>
    </source>
</evidence>
<dbReference type="PANTHER" id="PTHR42796">
    <property type="entry name" value="FUMARYLACETOACETATE HYDROLASE DOMAIN-CONTAINING PROTEIN 2A-RELATED"/>
    <property type="match status" value="1"/>
</dbReference>
<dbReference type="Gene3D" id="3.90.850.10">
    <property type="entry name" value="Fumarylacetoacetase-like, C-terminal domain"/>
    <property type="match status" value="1"/>
</dbReference>
<gene>
    <name evidence="4" type="ORF">METZ01_LOCUS361765</name>
</gene>
<dbReference type="PANTHER" id="PTHR42796:SF4">
    <property type="entry name" value="FUMARYLACETOACETATE HYDROLASE DOMAIN-CONTAINING PROTEIN 2A"/>
    <property type="match status" value="1"/>
</dbReference>
<dbReference type="GO" id="GO:0044281">
    <property type="term" value="P:small molecule metabolic process"/>
    <property type="evidence" value="ECO:0007669"/>
    <property type="project" value="UniProtKB-ARBA"/>
</dbReference>
<dbReference type="EMBL" id="UINC01128883">
    <property type="protein sequence ID" value="SVD08911.1"/>
    <property type="molecule type" value="Genomic_DNA"/>
</dbReference>
<dbReference type="GO" id="GO:0003824">
    <property type="term" value="F:catalytic activity"/>
    <property type="evidence" value="ECO:0007669"/>
    <property type="project" value="InterPro"/>
</dbReference>
<accession>A0A382SJ29</accession>
<reference evidence="4" key="1">
    <citation type="submission" date="2018-05" db="EMBL/GenBank/DDBJ databases">
        <authorList>
            <person name="Lanie J.A."/>
            <person name="Ng W.-L."/>
            <person name="Kazmierczak K.M."/>
            <person name="Andrzejewski T.M."/>
            <person name="Davidsen T.M."/>
            <person name="Wayne K.J."/>
            <person name="Tettelin H."/>
            <person name="Glass J.I."/>
            <person name="Rusch D."/>
            <person name="Podicherti R."/>
            <person name="Tsui H.-C.T."/>
            <person name="Winkler M.E."/>
        </authorList>
    </citation>
    <scope>NUCLEOTIDE SEQUENCE</scope>
</reference>
<feature type="non-terminal residue" evidence="4">
    <location>
        <position position="252"/>
    </location>
</feature>
<organism evidence="4">
    <name type="scientific">marine metagenome</name>
    <dbReference type="NCBI Taxonomy" id="408172"/>
    <lineage>
        <taxon>unclassified sequences</taxon>
        <taxon>metagenomes</taxon>
        <taxon>ecological metagenomes</taxon>
    </lineage>
</organism>
<evidence type="ECO:0000256" key="2">
    <source>
        <dbReference type="ARBA" id="ARBA00022723"/>
    </source>
</evidence>
<name>A0A382SJ29_9ZZZZ</name>
<evidence type="ECO:0000313" key="4">
    <source>
        <dbReference type="EMBL" id="SVD08911.1"/>
    </source>
</evidence>
<sequence length="252" mass="27590">MKLALFDQYKIGVIEKDLIFDISAITSVVGDYSAQHQMNWLITEYNSLRDQIEKIVRMNPGIPVGKVKIRAPLPKPGKIICAAVNYLEFGTKSSCPLDAFIKSSNSVIGNGDTIELPSIPATVFHHEAELALVIGKTAKNVRAANSMDYIFGYTNFIDVSARGFSPLGPGRVSFFMVKSSDTFGPMGPCILTADEIDNPNNLDIKLWNNGELRHDFNTSDMGNKIPELIEYCSSITTLEPGDVISTGTNHQG</sequence>
<dbReference type="SUPFAM" id="SSF56529">
    <property type="entry name" value="FAH"/>
    <property type="match status" value="1"/>
</dbReference>
<protein>
    <recommendedName>
        <fullName evidence="3">Fumarylacetoacetase-like C-terminal domain-containing protein</fullName>
    </recommendedName>
</protein>
<feature type="domain" description="Fumarylacetoacetase-like C-terminal" evidence="3">
    <location>
        <begin position="78"/>
        <end position="249"/>
    </location>
</feature>
<dbReference type="InterPro" id="IPR036663">
    <property type="entry name" value="Fumarylacetoacetase_C_sf"/>
</dbReference>
<dbReference type="InterPro" id="IPR011234">
    <property type="entry name" value="Fumarylacetoacetase-like_C"/>
</dbReference>